<keyword evidence="2" id="KW-1185">Reference proteome</keyword>
<reference evidence="1" key="1">
    <citation type="submission" date="2015-05" db="EMBL/GenBank/DDBJ databases">
        <title>Permanent draft genome of Rhodopirellula islandicus K833.</title>
        <authorList>
            <person name="Kizina J."/>
            <person name="Richter M."/>
            <person name="Glockner F.O."/>
            <person name="Harder J."/>
        </authorList>
    </citation>
    <scope>NUCLEOTIDE SEQUENCE [LARGE SCALE GENOMIC DNA]</scope>
    <source>
        <strain evidence="1">K833</strain>
    </source>
</reference>
<evidence type="ECO:0000313" key="1">
    <source>
        <dbReference type="EMBL" id="KLU03168.1"/>
    </source>
</evidence>
<proteinExistence type="predicted"/>
<dbReference type="Proteomes" id="UP000036367">
    <property type="component" value="Unassembled WGS sequence"/>
</dbReference>
<dbReference type="AlphaFoldDB" id="A0A0J1B9F3"/>
<dbReference type="EMBL" id="LECT01000040">
    <property type="protein sequence ID" value="KLU03168.1"/>
    <property type="molecule type" value="Genomic_DNA"/>
</dbReference>
<accession>A0A0J1B9F3</accession>
<name>A0A0J1B9F3_RHOIS</name>
<dbReference type="STRING" id="595434.RISK_004797"/>
<gene>
    <name evidence="1" type="ORF">RISK_004797</name>
</gene>
<evidence type="ECO:0000313" key="2">
    <source>
        <dbReference type="Proteomes" id="UP000036367"/>
    </source>
</evidence>
<sequence length="39" mass="4422">MANRGENFHDYIGPEISERRLGIKCSLRNRSLNECDGGL</sequence>
<organism evidence="1 2">
    <name type="scientific">Rhodopirellula islandica</name>
    <dbReference type="NCBI Taxonomy" id="595434"/>
    <lineage>
        <taxon>Bacteria</taxon>
        <taxon>Pseudomonadati</taxon>
        <taxon>Planctomycetota</taxon>
        <taxon>Planctomycetia</taxon>
        <taxon>Pirellulales</taxon>
        <taxon>Pirellulaceae</taxon>
        <taxon>Rhodopirellula</taxon>
    </lineage>
</organism>
<protein>
    <submittedName>
        <fullName evidence="1">Uncharacterized protein</fullName>
    </submittedName>
</protein>
<comment type="caution">
    <text evidence="1">The sequence shown here is derived from an EMBL/GenBank/DDBJ whole genome shotgun (WGS) entry which is preliminary data.</text>
</comment>